<proteinExistence type="predicted"/>
<dbReference type="Gene3D" id="2.60.120.260">
    <property type="entry name" value="Galactose-binding domain-like"/>
    <property type="match status" value="1"/>
</dbReference>
<sequence length="803" mass="88230">MDPSYDRNLFLLFCFMFENPIRSSKNPDNWILLFFGLLVLPLGIYLNPSGAFADSNPGGAAPQEGLKSEEVHVGAPDSVMKEMEARFGVQAFHRNYSFDNPTYAVTYGSEEEAAQRKAGAILLDEIQAAIDRGDASYTAEPGFYRFAEGGIRIDNAENFTLNIANCDFMMEAGGFLGIENSKNITVKGPCTVDSTDLTYVHGRIEALDEDLATVYVPQGYAISDLAEKGHRLIFDSQGRGIEQHQSKYSNPSLVGDRSVQVSLGRGKAVQVGNIIVMDRNKGVSSTLRVRSSYGITVDGIDSYVGGGWDVRKGVGDLTFRNIRLRPAPGTNRIHGGSAGQFLVTEGFVLIDGCEFGAHTDDGINLMLKVNSVYQQIKPDVILITGRTSPKIGNTLTIRDYETGEKQSAVVSEIAEAPGEMTDQIEAQWRVFCESQDNNYRDGWINKSFYVKLKSPVEVSQWSWVFTTAGPASGPDSFVVRNSYFHDASAEPITLKAAKRTLIENCLFIRNRDELHAGSHFYWWEGPLAHNVTIRKNVFRAIPMKLQDVGVLRFAVPEWNLNDGATVLVNIIVENNSFYGINTPAVSANHVHNLVVRDNYIELSESYYNGGSRSTAGQCAIYLDSVSNGSVTGNVIKMLDPERQIPAILAKHVSATEIRDNEISHLGPLAPYITDHSEGSFKDPPLYLLDGDYSTSWTVTSGYPAWVIVDLNTPSPIDVIKVTLGSNRAYQYKVETSNMVDAGYETIVDQTKNRSHGVVSDSFDPVTARYVKFTVTGADGYGGPWIHIKELGIGAAGKSINLKE</sequence>
<dbReference type="InterPro" id="IPR008979">
    <property type="entry name" value="Galactose-bd-like_sf"/>
</dbReference>
<gene>
    <name evidence="3" type="ORF">DDZ13_07790</name>
</gene>
<dbReference type="Proteomes" id="UP000247099">
    <property type="component" value="Unassembled WGS sequence"/>
</dbReference>
<keyword evidence="1" id="KW-1133">Transmembrane helix</keyword>
<dbReference type="InterPro" id="IPR011050">
    <property type="entry name" value="Pectin_lyase_fold/virulence"/>
</dbReference>
<dbReference type="EMBL" id="QHJQ01000004">
    <property type="protein sequence ID" value="PXA04424.1"/>
    <property type="molecule type" value="Genomic_DNA"/>
</dbReference>
<dbReference type="SUPFAM" id="SSF49785">
    <property type="entry name" value="Galactose-binding domain-like"/>
    <property type="match status" value="1"/>
</dbReference>
<dbReference type="PROSITE" id="PS50022">
    <property type="entry name" value="FA58C_3"/>
    <property type="match status" value="1"/>
</dbReference>
<accession>A0A317ZFQ0</accession>
<keyword evidence="1" id="KW-0472">Membrane</keyword>
<name>A0A317ZFQ0_9BACT</name>
<dbReference type="Gene3D" id="2.160.20.10">
    <property type="entry name" value="Single-stranded right-handed beta-helix, Pectin lyase-like"/>
    <property type="match status" value="1"/>
</dbReference>
<dbReference type="Pfam" id="PF00754">
    <property type="entry name" value="F5_F8_type_C"/>
    <property type="match status" value="1"/>
</dbReference>
<evidence type="ECO:0000313" key="3">
    <source>
        <dbReference type="EMBL" id="PXA04424.1"/>
    </source>
</evidence>
<dbReference type="SUPFAM" id="SSF51126">
    <property type="entry name" value="Pectin lyase-like"/>
    <property type="match status" value="1"/>
</dbReference>
<dbReference type="AlphaFoldDB" id="A0A317ZFQ0"/>
<dbReference type="InterPro" id="IPR000421">
    <property type="entry name" value="FA58C"/>
</dbReference>
<evidence type="ECO:0000259" key="2">
    <source>
        <dbReference type="PROSITE" id="PS50022"/>
    </source>
</evidence>
<keyword evidence="1" id="KW-0812">Transmembrane</keyword>
<reference evidence="3 4" key="1">
    <citation type="submission" date="2018-05" db="EMBL/GenBank/DDBJ databases">
        <title>Coraliomargarita sinensis sp. nov., isolated from a marine solar saltern.</title>
        <authorList>
            <person name="Zhou L.Y."/>
        </authorList>
    </citation>
    <scope>NUCLEOTIDE SEQUENCE [LARGE SCALE GENOMIC DNA]</scope>
    <source>
        <strain evidence="3 4">WN38</strain>
    </source>
</reference>
<dbReference type="InParanoid" id="A0A317ZFQ0"/>
<feature type="domain" description="F5/8 type C" evidence="2">
    <location>
        <begin position="649"/>
        <end position="792"/>
    </location>
</feature>
<keyword evidence="4" id="KW-1185">Reference proteome</keyword>
<comment type="caution">
    <text evidence="3">The sequence shown here is derived from an EMBL/GenBank/DDBJ whole genome shotgun (WGS) entry which is preliminary data.</text>
</comment>
<protein>
    <recommendedName>
        <fullName evidence="2">F5/8 type C domain-containing protein</fullName>
    </recommendedName>
</protein>
<evidence type="ECO:0000256" key="1">
    <source>
        <dbReference type="SAM" id="Phobius"/>
    </source>
</evidence>
<evidence type="ECO:0000313" key="4">
    <source>
        <dbReference type="Proteomes" id="UP000247099"/>
    </source>
</evidence>
<feature type="transmembrane region" description="Helical" evidence="1">
    <location>
        <begin position="30"/>
        <end position="46"/>
    </location>
</feature>
<organism evidence="3 4">
    <name type="scientific">Coraliomargarita sinensis</name>
    <dbReference type="NCBI Taxonomy" id="2174842"/>
    <lineage>
        <taxon>Bacteria</taxon>
        <taxon>Pseudomonadati</taxon>
        <taxon>Verrucomicrobiota</taxon>
        <taxon>Opitutia</taxon>
        <taxon>Puniceicoccales</taxon>
        <taxon>Coraliomargaritaceae</taxon>
        <taxon>Coraliomargarita</taxon>
    </lineage>
</organism>
<dbReference type="InterPro" id="IPR012334">
    <property type="entry name" value="Pectin_lyas_fold"/>
</dbReference>